<accession>A0AAV5VYS2</accession>
<dbReference type="Proteomes" id="UP001432322">
    <property type="component" value="Unassembled WGS sequence"/>
</dbReference>
<keyword evidence="1" id="KW-0812">Transmembrane</keyword>
<name>A0AAV5VYS2_9BILA</name>
<dbReference type="EMBL" id="BTSY01000004">
    <property type="protein sequence ID" value="GMT23882.1"/>
    <property type="molecule type" value="Genomic_DNA"/>
</dbReference>
<proteinExistence type="predicted"/>
<feature type="signal peptide" evidence="2">
    <location>
        <begin position="1"/>
        <end position="19"/>
    </location>
</feature>
<reference evidence="4" key="1">
    <citation type="submission" date="2023-10" db="EMBL/GenBank/DDBJ databases">
        <title>Genome assembly of Pristionchus species.</title>
        <authorList>
            <person name="Yoshida K."/>
            <person name="Sommer R.J."/>
        </authorList>
    </citation>
    <scope>NUCLEOTIDE SEQUENCE</scope>
    <source>
        <strain evidence="4">RS5133</strain>
    </source>
</reference>
<keyword evidence="1" id="KW-1133">Transmembrane helix</keyword>
<evidence type="ECO:0000259" key="3">
    <source>
        <dbReference type="Pfam" id="PF01705"/>
    </source>
</evidence>
<sequence length="193" mass="21610">MIISSSLLLLSSLFILSHSATQESKGPTLAYKIAIGLLDSTHHNGSNIRVVDDPSKPILIEDTSYFWDDQYFPSQNESRCVQFETANSRGNVSICDTRKQIKCSNTIDEIAADLQNKIEFPDGTNPSQIAWFCPQSNSCCEFKCCAPFSTIFIIIIICVAVAILAPILFQIYRISSGKRNEEMETERQEETRA</sequence>
<evidence type="ECO:0000256" key="1">
    <source>
        <dbReference type="SAM" id="Phobius"/>
    </source>
</evidence>
<evidence type="ECO:0000313" key="4">
    <source>
        <dbReference type="EMBL" id="GMT23882.1"/>
    </source>
</evidence>
<keyword evidence="2" id="KW-0732">Signal</keyword>
<protein>
    <recommendedName>
        <fullName evidence="3">CX domain-containing protein</fullName>
    </recommendedName>
</protein>
<keyword evidence="5" id="KW-1185">Reference proteome</keyword>
<feature type="transmembrane region" description="Helical" evidence="1">
    <location>
        <begin position="148"/>
        <end position="169"/>
    </location>
</feature>
<dbReference type="AlphaFoldDB" id="A0AAV5VYS2"/>
<keyword evidence="1" id="KW-0472">Membrane</keyword>
<feature type="chain" id="PRO_5043753147" description="CX domain-containing protein" evidence="2">
    <location>
        <begin position="20"/>
        <end position="193"/>
    </location>
</feature>
<feature type="domain" description="CX" evidence="3">
    <location>
        <begin position="65"/>
        <end position="145"/>
    </location>
</feature>
<organism evidence="4 5">
    <name type="scientific">Pristionchus fissidentatus</name>
    <dbReference type="NCBI Taxonomy" id="1538716"/>
    <lineage>
        <taxon>Eukaryota</taxon>
        <taxon>Metazoa</taxon>
        <taxon>Ecdysozoa</taxon>
        <taxon>Nematoda</taxon>
        <taxon>Chromadorea</taxon>
        <taxon>Rhabditida</taxon>
        <taxon>Rhabditina</taxon>
        <taxon>Diplogasteromorpha</taxon>
        <taxon>Diplogasteroidea</taxon>
        <taxon>Neodiplogasteridae</taxon>
        <taxon>Pristionchus</taxon>
    </lineage>
</organism>
<evidence type="ECO:0000256" key="2">
    <source>
        <dbReference type="SAM" id="SignalP"/>
    </source>
</evidence>
<dbReference type="PANTHER" id="PTHR47520">
    <property type="entry name" value="CX DOMAIN-CONTAINING PROTEIN-RELATED"/>
    <property type="match status" value="1"/>
</dbReference>
<dbReference type="InterPro" id="IPR002619">
    <property type="entry name" value="CX"/>
</dbReference>
<evidence type="ECO:0000313" key="5">
    <source>
        <dbReference type="Proteomes" id="UP001432322"/>
    </source>
</evidence>
<dbReference type="Pfam" id="PF01705">
    <property type="entry name" value="CX"/>
    <property type="match status" value="1"/>
</dbReference>
<dbReference type="PANTHER" id="PTHR47520:SF13">
    <property type="entry name" value="PROTEIN CBG10012"/>
    <property type="match status" value="1"/>
</dbReference>
<gene>
    <name evidence="4" type="ORF">PFISCL1PPCAC_15179</name>
</gene>
<comment type="caution">
    <text evidence="4">The sequence shown here is derived from an EMBL/GenBank/DDBJ whole genome shotgun (WGS) entry which is preliminary data.</text>
</comment>